<feature type="binding site" evidence="7">
    <location>
        <position position="113"/>
    </location>
    <ligand>
        <name>Mg(2+)</name>
        <dbReference type="ChEBI" id="CHEBI:18420"/>
    </ligand>
</feature>
<dbReference type="Gene3D" id="3.40.50.1000">
    <property type="entry name" value="HAD superfamily/HAD-like"/>
    <property type="match status" value="1"/>
</dbReference>
<dbReference type="PANTHER" id="PTHR21485">
    <property type="entry name" value="HAD SUPERFAMILY MEMBERS CMAS AND KDSC"/>
    <property type="match status" value="1"/>
</dbReference>
<dbReference type="EMBL" id="PEZZ01000012">
    <property type="protein sequence ID" value="PIS05284.1"/>
    <property type="molecule type" value="Genomic_DNA"/>
</dbReference>
<evidence type="ECO:0000256" key="4">
    <source>
        <dbReference type="ARBA" id="ARBA00022723"/>
    </source>
</evidence>
<evidence type="ECO:0000313" key="9">
    <source>
        <dbReference type="Proteomes" id="UP000230935"/>
    </source>
</evidence>
<reference evidence="9" key="1">
    <citation type="submission" date="2017-09" db="EMBL/GenBank/DDBJ databases">
        <title>Depth-based differentiation of microbial function through sediment-hosted aquifers and enrichment of novel symbionts in the deep terrestrial subsurface.</title>
        <authorList>
            <person name="Probst A.J."/>
            <person name="Ladd B."/>
            <person name="Jarett J.K."/>
            <person name="Geller-Mcgrath D.E."/>
            <person name="Sieber C.M.K."/>
            <person name="Emerson J.B."/>
            <person name="Anantharaman K."/>
            <person name="Thomas B.C."/>
            <person name="Malmstrom R."/>
            <person name="Stieglmeier M."/>
            <person name="Klingl A."/>
            <person name="Woyke T."/>
            <person name="Ryan C.M."/>
            <person name="Banfield J.F."/>
        </authorList>
    </citation>
    <scope>NUCLEOTIDE SEQUENCE [LARGE SCALE GENOMIC DNA]</scope>
</reference>
<feature type="binding site" evidence="7">
    <location>
        <position position="18"/>
    </location>
    <ligand>
        <name>Mg(2+)</name>
        <dbReference type="ChEBI" id="CHEBI:18420"/>
    </ligand>
</feature>
<feature type="binding site" evidence="7">
    <location>
        <position position="20"/>
    </location>
    <ligand>
        <name>substrate</name>
    </ligand>
</feature>
<dbReference type="InterPro" id="IPR036412">
    <property type="entry name" value="HAD-like_sf"/>
</dbReference>
<organism evidence="8 9">
    <name type="scientific">Candidatus Buchananbacteria bacterium CG10_big_fil_rev_8_21_14_0_10_42_9</name>
    <dbReference type="NCBI Taxonomy" id="1974526"/>
    <lineage>
        <taxon>Bacteria</taxon>
        <taxon>Candidatus Buchananiibacteriota</taxon>
    </lineage>
</organism>
<dbReference type="PIRSF" id="PIRSF006118">
    <property type="entry name" value="KDO8-P_Ptase"/>
    <property type="match status" value="1"/>
</dbReference>
<comment type="subunit">
    <text evidence="3">Homotetramer.</text>
</comment>
<dbReference type="GO" id="GO:0016788">
    <property type="term" value="F:hydrolase activity, acting on ester bonds"/>
    <property type="evidence" value="ECO:0007669"/>
    <property type="project" value="InterPro"/>
</dbReference>
<dbReference type="NCBIfam" id="TIGR01670">
    <property type="entry name" value="KdsC-phosphatas"/>
    <property type="match status" value="1"/>
</dbReference>
<evidence type="ECO:0000256" key="1">
    <source>
        <dbReference type="ARBA" id="ARBA00001946"/>
    </source>
</evidence>
<evidence type="ECO:0000256" key="2">
    <source>
        <dbReference type="ARBA" id="ARBA00005893"/>
    </source>
</evidence>
<dbReference type="InterPro" id="IPR023214">
    <property type="entry name" value="HAD_sf"/>
</dbReference>
<dbReference type="Pfam" id="PF08282">
    <property type="entry name" value="Hydrolase_3"/>
    <property type="match status" value="1"/>
</dbReference>
<comment type="cofactor">
    <cofactor evidence="1 7">
        <name>Mg(2+)</name>
        <dbReference type="ChEBI" id="CHEBI:18420"/>
    </cofactor>
</comment>
<keyword evidence="5" id="KW-0378">Hydrolase</keyword>
<keyword evidence="6 7" id="KW-0460">Magnesium</keyword>
<accession>A0A2H0W1R6</accession>
<dbReference type="SFLD" id="SFLDG01136">
    <property type="entry name" value="C1.6:_Phosphoserine_Phosphatas"/>
    <property type="match status" value="1"/>
</dbReference>
<dbReference type="AlphaFoldDB" id="A0A2H0W1R6"/>
<dbReference type="Proteomes" id="UP000230935">
    <property type="component" value="Unassembled WGS sequence"/>
</dbReference>
<dbReference type="PANTHER" id="PTHR21485:SF3">
    <property type="entry name" value="N-ACYLNEURAMINATE CYTIDYLYLTRANSFERASE"/>
    <property type="match status" value="1"/>
</dbReference>
<dbReference type="GO" id="GO:0008781">
    <property type="term" value="F:N-acylneuraminate cytidylyltransferase activity"/>
    <property type="evidence" value="ECO:0007669"/>
    <property type="project" value="TreeGrafter"/>
</dbReference>
<name>A0A2H0W1R6_9BACT</name>
<comment type="caution">
    <text evidence="8">The sequence shown here is derived from an EMBL/GenBank/DDBJ whole genome shotgun (WGS) entry which is preliminary data.</text>
</comment>
<comment type="similarity">
    <text evidence="2">Belongs to the KdsC family.</text>
</comment>
<evidence type="ECO:0000313" key="8">
    <source>
        <dbReference type="EMBL" id="PIS05284.1"/>
    </source>
</evidence>
<dbReference type="GO" id="GO:0046872">
    <property type="term" value="F:metal ion binding"/>
    <property type="evidence" value="ECO:0007669"/>
    <property type="project" value="UniProtKB-KW"/>
</dbReference>
<proteinExistence type="inferred from homology"/>
<evidence type="ECO:0000256" key="5">
    <source>
        <dbReference type="ARBA" id="ARBA00022801"/>
    </source>
</evidence>
<dbReference type="SFLD" id="SFLDS00003">
    <property type="entry name" value="Haloacid_Dehalogenase"/>
    <property type="match status" value="1"/>
</dbReference>
<evidence type="ECO:0000256" key="6">
    <source>
        <dbReference type="ARBA" id="ARBA00022842"/>
    </source>
</evidence>
<dbReference type="InterPro" id="IPR050793">
    <property type="entry name" value="CMP-NeuNAc_synthase"/>
</dbReference>
<evidence type="ECO:0000256" key="3">
    <source>
        <dbReference type="ARBA" id="ARBA00011881"/>
    </source>
</evidence>
<gene>
    <name evidence="8" type="ORF">COT81_01855</name>
</gene>
<protein>
    <submittedName>
        <fullName evidence="8">3-deoxy-D-manno-octulosonate 8-phosphate phosphatase</fullName>
    </submittedName>
</protein>
<evidence type="ECO:0000256" key="7">
    <source>
        <dbReference type="PIRSR" id="PIRSR006118-2"/>
    </source>
</evidence>
<sequence length="171" mass="19236">MEPEIKDKLLRIKLLALDFDGIFTDGYVYVDQDGKESVRASRIDGMGIELLKKAGIEIIVLSKEENPVVSARCKKLGINCWQGIHNSEGKLDILRRIMKEKDLSSDEVIYMGDDVNDIKVFPAVGLAITVFDAPEVVKKSCQYITKRKRGEHVVREVADLILSAQNKPLTY</sequence>
<keyword evidence="4 7" id="KW-0479">Metal-binding</keyword>
<dbReference type="InterPro" id="IPR010023">
    <property type="entry name" value="KdsC_fam"/>
</dbReference>
<dbReference type="SUPFAM" id="SSF56784">
    <property type="entry name" value="HAD-like"/>
    <property type="match status" value="1"/>
</dbReference>
<dbReference type="SFLD" id="SFLDG01138">
    <property type="entry name" value="C1.6.2:_Deoxy-d-mannose-octulo"/>
    <property type="match status" value="1"/>
</dbReference>